<gene>
    <name evidence="1" type="ORF">SAMN06265222_102353</name>
</gene>
<organism evidence="1 2">
    <name type="scientific">Neorhodopirellula lusitana</name>
    <dbReference type="NCBI Taxonomy" id="445327"/>
    <lineage>
        <taxon>Bacteria</taxon>
        <taxon>Pseudomonadati</taxon>
        <taxon>Planctomycetota</taxon>
        <taxon>Planctomycetia</taxon>
        <taxon>Pirellulales</taxon>
        <taxon>Pirellulaceae</taxon>
        <taxon>Neorhodopirellula</taxon>
    </lineage>
</organism>
<dbReference type="InterPro" id="IPR027417">
    <property type="entry name" value="P-loop_NTPase"/>
</dbReference>
<reference evidence="1 2" key="1">
    <citation type="submission" date="2017-05" db="EMBL/GenBank/DDBJ databases">
        <authorList>
            <person name="Varghese N."/>
            <person name="Submissions S."/>
        </authorList>
    </citation>
    <scope>NUCLEOTIDE SEQUENCE [LARGE SCALE GENOMIC DNA]</scope>
    <source>
        <strain evidence="1 2">DSM 25457</strain>
    </source>
</reference>
<dbReference type="SUPFAM" id="SSF52540">
    <property type="entry name" value="P-loop containing nucleoside triphosphate hydrolases"/>
    <property type="match status" value="1"/>
</dbReference>
<evidence type="ECO:0008006" key="3">
    <source>
        <dbReference type="Google" id="ProtNLM"/>
    </source>
</evidence>
<proteinExistence type="predicted"/>
<accession>A0ABY1PVY6</accession>
<name>A0ABY1PVY6_9BACT</name>
<comment type="caution">
    <text evidence="1">The sequence shown here is derived from an EMBL/GenBank/DDBJ whole genome shotgun (WGS) entry which is preliminary data.</text>
</comment>
<dbReference type="RefSeq" id="WP_283431669.1">
    <property type="nucleotide sequence ID" value="NZ_FXUG01000002.1"/>
</dbReference>
<keyword evidence="2" id="KW-1185">Reference proteome</keyword>
<evidence type="ECO:0000313" key="1">
    <source>
        <dbReference type="EMBL" id="SMP47875.1"/>
    </source>
</evidence>
<dbReference type="EMBL" id="FXUG01000002">
    <property type="protein sequence ID" value="SMP47875.1"/>
    <property type="molecule type" value="Genomic_DNA"/>
</dbReference>
<sequence length="252" mass="28263">MPLAQPSNPFASRFVRPGQLLYRRRDSRDQAGNVVSCHQNWCASLIERLRQSGCGVIVGAHGTGKSTLLQSLAPDLTTSMPGGQWVQLHRAIEANQASRTKLTGQPIRNRLFSGIARLTELRENVQVTLRTQSSVAAGGVLVIDGGEQLPAWTRWLIRRRASTRRHFCLITSHRPLSGFEPLHETTLDPSVVQSLVSELLQTSTHEPLNECIRQHMQKVDFREIDNVRDLWSDLYDLAEHHLSVTALNSNPR</sequence>
<evidence type="ECO:0000313" key="2">
    <source>
        <dbReference type="Proteomes" id="UP001158067"/>
    </source>
</evidence>
<dbReference type="Proteomes" id="UP001158067">
    <property type="component" value="Unassembled WGS sequence"/>
</dbReference>
<protein>
    <recommendedName>
        <fullName evidence="3">AAA+ ATPase domain-containing protein</fullName>
    </recommendedName>
</protein>